<dbReference type="InterPro" id="IPR050068">
    <property type="entry name" value="MurA_subfamily"/>
</dbReference>
<keyword evidence="1" id="KW-0670">Pyruvate</keyword>
<keyword evidence="1" id="KW-0132">Cell division</keyword>
<keyword evidence="1" id="KW-0131">Cell cycle</keyword>
<dbReference type="GO" id="GO:0008760">
    <property type="term" value="F:UDP-N-acetylglucosamine 1-carboxyvinyltransferase activity"/>
    <property type="evidence" value="ECO:0007669"/>
    <property type="project" value="UniProtKB-EC"/>
</dbReference>
<accession>A0ABX8RD55</accession>
<dbReference type="Pfam" id="PF00275">
    <property type="entry name" value="EPSP_synthase"/>
    <property type="match status" value="1"/>
</dbReference>
<evidence type="ECO:0000256" key="1">
    <source>
        <dbReference type="HAMAP-Rule" id="MF_00111"/>
    </source>
</evidence>
<dbReference type="InterPro" id="IPR001986">
    <property type="entry name" value="Enolpyruvate_Tfrase_dom"/>
</dbReference>
<comment type="caution">
    <text evidence="1">Lacks conserved residue(s) required for the propagation of feature annotation.</text>
</comment>
<proteinExistence type="inferred from homology"/>
<dbReference type="CDD" id="cd01555">
    <property type="entry name" value="UdpNAET"/>
    <property type="match status" value="1"/>
</dbReference>
<dbReference type="NCBIfam" id="NF009470">
    <property type="entry name" value="PRK12830.1"/>
    <property type="match status" value="1"/>
</dbReference>
<feature type="binding site" evidence="1">
    <location>
        <position position="306"/>
    </location>
    <ligand>
        <name>UDP-N-acetyl-alpha-D-glucosamine</name>
        <dbReference type="ChEBI" id="CHEBI:57705"/>
    </ligand>
</feature>
<dbReference type="InterPro" id="IPR005750">
    <property type="entry name" value="UDP_GlcNAc_COvinyl_MurA"/>
</dbReference>
<name>A0ABX8RD55_9CLOT</name>
<keyword evidence="1 3" id="KW-0808">Transferase</keyword>
<feature type="binding site" evidence="1">
    <location>
        <begin position="123"/>
        <end position="127"/>
    </location>
    <ligand>
        <name>UDP-N-acetyl-alpha-D-glucosamine</name>
        <dbReference type="ChEBI" id="CHEBI:57705"/>
    </ligand>
</feature>
<comment type="pathway">
    <text evidence="1">Cell wall biogenesis; peptidoglycan biosynthesis.</text>
</comment>
<feature type="active site" description="Proton donor" evidence="1">
    <location>
        <position position="118"/>
    </location>
</feature>
<comment type="catalytic activity">
    <reaction evidence="1">
        <text>phosphoenolpyruvate + UDP-N-acetyl-alpha-D-glucosamine = UDP-N-acetyl-3-O-(1-carboxyvinyl)-alpha-D-glucosamine + phosphate</text>
        <dbReference type="Rhea" id="RHEA:18681"/>
        <dbReference type="ChEBI" id="CHEBI:43474"/>
        <dbReference type="ChEBI" id="CHEBI:57705"/>
        <dbReference type="ChEBI" id="CHEBI:58702"/>
        <dbReference type="ChEBI" id="CHEBI:68483"/>
        <dbReference type="EC" id="2.5.1.7"/>
    </reaction>
</comment>
<protein>
    <recommendedName>
        <fullName evidence="1">UDP-N-acetylglucosamine 1-carboxyvinyltransferase</fullName>
        <ecNumber evidence="1">2.5.1.7</ecNumber>
    </recommendedName>
    <alternativeName>
        <fullName evidence="1">Enoylpyruvate transferase</fullName>
    </alternativeName>
    <alternativeName>
        <fullName evidence="1">UDP-N-acetylglucosamine enolpyruvyl transferase</fullName>
        <shortName evidence="1">EPT</shortName>
    </alternativeName>
</protein>
<dbReference type="NCBIfam" id="TIGR01072">
    <property type="entry name" value="murA"/>
    <property type="match status" value="1"/>
</dbReference>
<organism evidence="3 4">
    <name type="scientific">Crassaminicella indica</name>
    <dbReference type="NCBI Taxonomy" id="2855394"/>
    <lineage>
        <taxon>Bacteria</taxon>
        <taxon>Bacillati</taxon>
        <taxon>Bacillota</taxon>
        <taxon>Clostridia</taxon>
        <taxon>Eubacteriales</taxon>
        <taxon>Clostridiaceae</taxon>
        <taxon>Crassaminicella</taxon>
    </lineage>
</organism>
<sequence>MAKIVIEKSPPLKGTVRVNGAKNSVLPILAAALLSQEKCVLEDIPTLKDVEVIGELLSSIGARVKSDVKLGCIEVDGSSIHHYEAPYELVRKMRASFLVMGPLLARKGKARISLPGGCAIGTRPIDLHLKGFHALGAEINVGHGYVEAKADRLIGNKIYLDFPSVGATENIMMAATMAEGLTVIQNAAEEPEIVDLANFLNGLGAKIKGAGTDTIKIEGVKELGGTRHMIIPDRIEAGTYMIAAAITGGDVLIENVLSDHLKPTIAKLRECGVEIEENSDSIRVIAKNGIISTDIKTLPYPGFPTDMQAQFMTLLSVAKGTSVVIETVFENRFMHVAELKRMGANIKIEGRSAVVQGVESLQGTQVKATDLRAGAALILAGMAAEGTTEIGDVYHIDRGYVNIENKLSALGAKIKRVE</sequence>
<dbReference type="PANTHER" id="PTHR43783:SF1">
    <property type="entry name" value="UDP-N-ACETYLGLUCOSAMINE 1-CARBOXYVINYLTRANSFERASE"/>
    <property type="match status" value="1"/>
</dbReference>
<comment type="function">
    <text evidence="1">Cell wall formation. Adds enolpyruvyl to UDP-N-acetylglucosamine.</text>
</comment>
<feature type="binding site" evidence="1">
    <location>
        <position position="328"/>
    </location>
    <ligand>
        <name>UDP-N-acetyl-alpha-D-glucosamine</name>
        <dbReference type="ChEBI" id="CHEBI:57705"/>
    </ligand>
</feature>
<keyword evidence="4" id="KW-1185">Reference proteome</keyword>
<dbReference type="RefSeq" id="WP_218283397.1">
    <property type="nucleotide sequence ID" value="NZ_CP078093.1"/>
</dbReference>
<comment type="subcellular location">
    <subcellularLocation>
        <location evidence="1">Cytoplasm</location>
    </subcellularLocation>
</comment>
<dbReference type="Proteomes" id="UP000886818">
    <property type="component" value="Chromosome"/>
</dbReference>
<feature type="binding site" evidence="1">
    <location>
        <position position="94"/>
    </location>
    <ligand>
        <name>UDP-N-acetyl-alpha-D-glucosamine</name>
        <dbReference type="ChEBI" id="CHEBI:57705"/>
    </ligand>
</feature>
<dbReference type="EC" id="2.5.1.7" evidence="1"/>
<evidence type="ECO:0000259" key="2">
    <source>
        <dbReference type="Pfam" id="PF00275"/>
    </source>
</evidence>
<keyword evidence="1" id="KW-0573">Peptidoglycan synthesis</keyword>
<keyword evidence="1" id="KW-0963">Cytoplasm</keyword>
<gene>
    <name evidence="1 3" type="primary">murA</name>
    <name evidence="3" type="ORF">KVH43_02980</name>
</gene>
<dbReference type="EMBL" id="CP078093">
    <property type="protein sequence ID" value="QXM06701.1"/>
    <property type="molecule type" value="Genomic_DNA"/>
</dbReference>
<feature type="domain" description="Enolpyruvate transferase" evidence="2">
    <location>
        <begin position="7"/>
        <end position="407"/>
    </location>
</feature>
<feature type="modified residue" description="2-(S-cysteinyl)pyruvic acid O-phosphothioketal" evidence="1">
    <location>
        <position position="118"/>
    </location>
</feature>
<feature type="binding site" evidence="1">
    <location>
        <begin position="22"/>
        <end position="23"/>
    </location>
    <ligand>
        <name>phosphoenolpyruvate</name>
        <dbReference type="ChEBI" id="CHEBI:58702"/>
    </ligand>
</feature>
<evidence type="ECO:0000313" key="4">
    <source>
        <dbReference type="Proteomes" id="UP000886818"/>
    </source>
</evidence>
<keyword evidence="1" id="KW-0961">Cell wall biogenesis/degradation</keyword>
<evidence type="ECO:0000313" key="3">
    <source>
        <dbReference type="EMBL" id="QXM06701.1"/>
    </source>
</evidence>
<comment type="similarity">
    <text evidence="1">Belongs to the EPSP synthase family. MurA subfamily.</text>
</comment>
<reference evidence="3" key="1">
    <citation type="submission" date="2021-07" db="EMBL/GenBank/DDBJ databases">
        <title>Complete genome sequence of Crassaminicella sp. 143-21, isolated from a deep-sea hydrothermal vent.</title>
        <authorList>
            <person name="Li X."/>
        </authorList>
    </citation>
    <scope>NUCLEOTIDE SEQUENCE</scope>
    <source>
        <strain evidence="3">143-21</strain>
    </source>
</reference>
<dbReference type="PANTHER" id="PTHR43783">
    <property type="entry name" value="UDP-N-ACETYLGLUCOSAMINE 1-CARBOXYVINYLTRANSFERASE"/>
    <property type="match status" value="1"/>
</dbReference>
<keyword evidence="1" id="KW-0133">Cell shape</keyword>
<dbReference type="HAMAP" id="MF_00111">
    <property type="entry name" value="MurA"/>
    <property type="match status" value="1"/>
</dbReference>
<dbReference type="NCBIfam" id="NF006873">
    <property type="entry name" value="PRK09369.1"/>
    <property type="match status" value="1"/>
</dbReference>